<dbReference type="EMBL" id="MOBL01000024">
    <property type="protein sequence ID" value="RON29777.1"/>
    <property type="molecule type" value="Genomic_DNA"/>
</dbReference>
<feature type="region of interest" description="Disordered" evidence="1">
    <location>
        <begin position="1"/>
        <end position="55"/>
    </location>
</feature>
<dbReference type="RefSeq" id="WP_123499602.1">
    <property type="nucleotide sequence ID" value="NZ_JBNDJZ010000001.1"/>
</dbReference>
<gene>
    <name evidence="2" type="ORF">BK661_20640</name>
</gene>
<feature type="compositionally biased region" description="Polar residues" evidence="1">
    <location>
        <begin position="14"/>
        <end position="26"/>
    </location>
</feature>
<evidence type="ECO:0000313" key="2">
    <source>
        <dbReference type="EMBL" id="RON29777.1"/>
    </source>
</evidence>
<evidence type="ECO:0000256" key="1">
    <source>
        <dbReference type="SAM" id="MobiDB-lite"/>
    </source>
</evidence>
<proteinExistence type="predicted"/>
<accession>A0A423IWK0</accession>
<feature type="compositionally biased region" description="Acidic residues" evidence="1">
    <location>
        <begin position="29"/>
        <end position="44"/>
    </location>
</feature>
<protein>
    <submittedName>
        <fullName evidence="2">Uncharacterized protein</fullName>
    </submittedName>
</protein>
<organism evidence="2 3">
    <name type="scientific">Pseudomonas frederiksbergensis</name>
    <dbReference type="NCBI Taxonomy" id="104087"/>
    <lineage>
        <taxon>Bacteria</taxon>
        <taxon>Pseudomonadati</taxon>
        <taxon>Pseudomonadota</taxon>
        <taxon>Gammaproteobacteria</taxon>
        <taxon>Pseudomonadales</taxon>
        <taxon>Pseudomonadaceae</taxon>
        <taxon>Pseudomonas</taxon>
    </lineage>
</organism>
<reference evidence="2 3" key="1">
    <citation type="submission" date="2016-10" db="EMBL/GenBank/DDBJ databases">
        <title>Comparative genome analysis of multiple Pseudomonas spp. focuses on biocontrol and plant growth promoting traits.</title>
        <authorList>
            <person name="Tao X.-Y."/>
            <person name="Taylor C.G."/>
        </authorList>
    </citation>
    <scope>NUCLEOTIDE SEQUENCE [LARGE SCALE GENOMIC DNA]</scope>
    <source>
        <strain evidence="2 3">94G2</strain>
    </source>
</reference>
<comment type="caution">
    <text evidence="2">The sequence shown here is derived from an EMBL/GenBank/DDBJ whole genome shotgun (WGS) entry which is preliminary data.</text>
</comment>
<name>A0A423IWK0_9PSED</name>
<evidence type="ECO:0000313" key="3">
    <source>
        <dbReference type="Proteomes" id="UP000283260"/>
    </source>
</evidence>
<sequence>MNNDDRVNDDESETTSNIPPADTSGNPDDVVETELEDSDNDNDNEGINQTHARELEAEELRRKIAEIERKVADGN</sequence>
<dbReference type="Proteomes" id="UP000283260">
    <property type="component" value="Unassembled WGS sequence"/>
</dbReference>
<dbReference type="AlphaFoldDB" id="A0A423IWK0"/>